<reference evidence="1" key="1">
    <citation type="journal article" date="2021" name="Proc. Natl. Acad. Sci. U.S.A.">
        <title>A Catalog of Tens of Thousands of Viruses from Human Metagenomes Reveals Hidden Associations with Chronic Diseases.</title>
        <authorList>
            <person name="Tisza M.J."/>
            <person name="Buck C.B."/>
        </authorList>
    </citation>
    <scope>NUCLEOTIDE SEQUENCE</scope>
    <source>
        <strain evidence="1">CtAvK3</strain>
    </source>
</reference>
<proteinExistence type="predicted"/>
<protein>
    <submittedName>
        <fullName evidence="1">Uncharacterized protein</fullName>
    </submittedName>
</protein>
<accession>A0A8S5MIA8</accession>
<name>A0A8S5MIA8_9CAUD</name>
<dbReference type="EMBL" id="BK014910">
    <property type="protein sequence ID" value="DAD81950.1"/>
    <property type="molecule type" value="Genomic_DNA"/>
</dbReference>
<organism evidence="1">
    <name type="scientific">Siphoviridae sp. ctAvK3</name>
    <dbReference type="NCBI Taxonomy" id="2826184"/>
    <lineage>
        <taxon>Viruses</taxon>
        <taxon>Duplodnaviria</taxon>
        <taxon>Heunggongvirae</taxon>
        <taxon>Uroviricota</taxon>
        <taxon>Caudoviricetes</taxon>
    </lineage>
</organism>
<sequence>MKTILSPIKENVYDPEIQLEMEDLLPYYRSTGCTDFALLDALSLEYYGKIELH</sequence>
<evidence type="ECO:0000313" key="1">
    <source>
        <dbReference type="EMBL" id="DAD81950.1"/>
    </source>
</evidence>